<reference evidence="8" key="1">
    <citation type="submission" date="2018-05" db="EMBL/GenBank/DDBJ databases">
        <authorList>
            <person name="Lanie J.A."/>
            <person name="Ng W.-L."/>
            <person name="Kazmierczak K.M."/>
            <person name="Andrzejewski T.M."/>
            <person name="Davidsen T.M."/>
            <person name="Wayne K.J."/>
            <person name="Tettelin H."/>
            <person name="Glass J.I."/>
            <person name="Rusch D."/>
            <person name="Podicherti R."/>
            <person name="Tsui H.-C.T."/>
            <person name="Winkler M.E."/>
        </authorList>
    </citation>
    <scope>NUCLEOTIDE SEQUENCE</scope>
</reference>
<keyword evidence="4" id="KW-0479">Metal-binding</keyword>
<dbReference type="InterPro" id="IPR037062">
    <property type="entry name" value="Malic_N_dom_sf"/>
</dbReference>
<comment type="similarity">
    <text evidence="3">Belongs to the malic enzymes family.</text>
</comment>
<evidence type="ECO:0000259" key="7">
    <source>
        <dbReference type="PROSITE" id="PS51671"/>
    </source>
</evidence>
<dbReference type="Pfam" id="PF13291">
    <property type="entry name" value="ACT_4"/>
    <property type="match status" value="1"/>
</dbReference>
<dbReference type="SMART" id="SM01274">
    <property type="entry name" value="malic"/>
    <property type="match status" value="1"/>
</dbReference>
<evidence type="ECO:0000256" key="4">
    <source>
        <dbReference type="ARBA" id="ARBA00022723"/>
    </source>
</evidence>
<dbReference type="FunFam" id="3.40.50.720:FF:000095">
    <property type="entry name" value="NADP-dependent malic enzyme"/>
    <property type="match status" value="1"/>
</dbReference>
<dbReference type="SUPFAM" id="SSF53223">
    <property type="entry name" value="Aminoacid dehydrogenase-like, N-terminal domain"/>
    <property type="match status" value="1"/>
</dbReference>
<dbReference type="GO" id="GO:0046872">
    <property type="term" value="F:metal ion binding"/>
    <property type="evidence" value="ECO:0007669"/>
    <property type="project" value="UniProtKB-KW"/>
</dbReference>
<keyword evidence="5" id="KW-0560">Oxidoreductase</keyword>
<evidence type="ECO:0000313" key="8">
    <source>
        <dbReference type="EMBL" id="SUZ71606.1"/>
    </source>
</evidence>
<dbReference type="PRINTS" id="PR00072">
    <property type="entry name" value="MALOXRDTASE"/>
</dbReference>
<dbReference type="InterPro" id="IPR012301">
    <property type="entry name" value="Malic_N_dom"/>
</dbReference>
<dbReference type="InterPro" id="IPR001891">
    <property type="entry name" value="Malic_OxRdtase"/>
</dbReference>
<dbReference type="GO" id="GO:0051287">
    <property type="term" value="F:NAD binding"/>
    <property type="evidence" value="ECO:0007669"/>
    <property type="project" value="InterPro"/>
</dbReference>
<dbReference type="InterPro" id="IPR002912">
    <property type="entry name" value="ACT_dom"/>
</dbReference>
<dbReference type="SUPFAM" id="SSF51735">
    <property type="entry name" value="NAD(P)-binding Rossmann-fold domains"/>
    <property type="match status" value="1"/>
</dbReference>
<dbReference type="PANTHER" id="PTHR43237">
    <property type="entry name" value="NADP-DEPENDENT MALIC ENZYME"/>
    <property type="match status" value="1"/>
</dbReference>
<comment type="cofactor">
    <cofactor evidence="2">
        <name>Mg(2+)</name>
        <dbReference type="ChEBI" id="CHEBI:18420"/>
    </cofactor>
</comment>
<evidence type="ECO:0000256" key="6">
    <source>
        <dbReference type="ARBA" id="ARBA00029440"/>
    </source>
</evidence>
<dbReference type="GO" id="GO:0016616">
    <property type="term" value="F:oxidoreductase activity, acting on the CH-OH group of donors, NAD or NADP as acceptor"/>
    <property type="evidence" value="ECO:0007669"/>
    <property type="project" value="InterPro"/>
</dbReference>
<dbReference type="PANTHER" id="PTHR43237:SF4">
    <property type="entry name" value="NADP-DEPENDENT MALIC ENZYME"/>
    <property type="match status" value="1"/>
</dbReference>
<comment type="cofactor">
    <cofactor evidence="1">
        <name>Mn(2+)</name>
        <dbReference type="ChEBI" id="CHEBI:29035"/>
    </cofactor>
</comment>
<evidence type="ECO:0000256" key="1">
    <source>
        <dbReference type="ARBA" id="ARBA00001936"/>
    </source>
</evidence>
<evidence type="ECO:0000256" key="3">
    <source>
        <dbReference type="ARBA" id="ARBA00008785"/>
    </source>
</evidence>
<dbReference type="FunFam" id="3.40.50.10380:FF:000003">
    <property type="entry name" value="NADP-dependent malic enzyme"/>
    <property type="match status" value="1"/>
</dbReference>
<gene>
    <name evidence="8" type="ORF">METZ01_LOCUS24460</name>
</gene>
<dbReference type="InterPro" id="IPR045213">
    <property type="entry name" value="Malic_NAD-bd_bact_type"/>
</dbReference>
<dbReference type="InterPro" id="IPR012302">
    <property type="entry name" value="Malic_NAD-bd"/>
</dbReference>
<dbReference type="InterPro" id="IPR045865">
    <property type="entry name" value="ACT-like_dom_sf"/>
</dbReference>
<comment type="pathway">
    <text evidence="6">Amino-acid biosynthesis.</text>
</comment>
<dbReference type="InterPro" id="IPR051674">
    <property type="entry name" value="Malate_Decarboxylase"/>
</dbReference>
<dbReference type="EMBL" id="UINC01001127">
    <property type="protein sequence ID" value="SUZ71606.1"/>
    <property type="molecule type" value="Genomic_DNA"/>
</dbReference>
<dbReference type="InterPro" id="IPR046346">
    <property type="entry name" value="Aminoacid_DH-like_N_sf"/>
</dbReference>
<protein>
    <recommendedName>
        <fullName evidence="7">ACT domain-containing protein</fullName>
    </recommendedName>
</protein>
<dbReference type="Pfam" id="PF00390">
    <property type="entry name" value="malic"/>
    <property type="match status" value="1"/>
</dbReference>
<dbReference type="Gene3D" id="3.40.50.10380">
    <property type="entry name" value="Malic enzyme, N-terminal domain"/>
    <property type="match status" value="1"/>
</dbReference>
<dbReference type="Gene3D" id="3.40.50.720">
    <property type="entry name" value="NAD(P)-binding Rossmann-like Domain"/>
    <property type="match status" value="1"/>
</dbReference>
<sequence>MTVSQPAINASNSIIVRLKIDNKMGMLANVTQAISEMHGIVGAIDLVQPEDGVLVRDISIYTLDQEHSDKIIAAIKNISGVKFVDFSDRTILVHLGGKIGIRNRIPVKTRDDLSMAYTPGVARVCMDIYDDPEDAYKLTIKGNTIAVVTDGTAVLGLGNIGPKAAMPVMEGKAMLFKEFANIDAWPICLDTTDTEEIIRTVKAIAPGFGGINLEDISAPRCFEIESRLREELEIPVFHDDQHGTAVVSTAALINALQLVDKKAEDIKVVVSGAGAAGTACSKMILHLGVKNLIGCDSKGAINAKRNDLNSSKQWFVENTNPNNEEGTLKDVIAGADVFLGVSAPNVINKEDVKAMAKDPIVFAMSNPDPEISPDEALPLVAVMATGRSDYPNQINNVLCFPGIFRGALDCQASTINEEMKLATAHAIAGTVKKSHLSADYIIPSVFDTTVAPKIAKAVQKAAIKTGVACRTNN</sequence>
<dbReference type="PROSITE" id="PS51671">
    <property type="entry name" value="ACT"/>
    <property type="match status" value="1"/>
</dbReference>
<name>A0A381PWZ6_9ZZZZ</name>
<dbReference type="InterPro" id="IPR036291">
    <property type="entry name" value="NAD(P)-bd_dom_sf"/>
</dbReference>
<dbReference type="Gene3D" id="3.30.70.260">
    <property type="match status" value="1"/>
</dbReference>
<dbReference type="SUPFAM" id="SSF55021">
    <property type="entry name" value="ACT-like"/>
    <property type="match status" value="1"/>
</dbReference>
<dbReference type="CDD" id="cd05311">
    <property type="entry name" value="NAD_bind_2_malic_enz"/>
    <property type="match status" value="1"/>
</dbReference>
<dbReference type="GO" id="GO:0004470">
    <property type="term" value="F:malic enzyme activity"/>
    <property type="evidence" value="ECO:0007669"/>
    <property type="project" value="InterPro"/>
</dbReference>
<accession>A0A381PWZ6</accession>
<proteinExistence type="inferred from homology"/>
<dbReference type="PROSITE" id="PS00331">
    <property type="entry name" value="MALIC_ENZYMES"/>
    <property type="match status" value="1"/>
</dbReference>
<evidence type="ECO:0000256" key="2">
    <source>
        <dbReference type="ARBA" id="ARBA00001946"/>
    </source>
</evidence>
<dbReference type="InterPro" id="IPR015884">
    <property type="entry name" value="Malic_enzyme_CS"/>
</dbReference>
<dbReference type="Pfam" id="PF03949">
    <property type="entry name" value="Malic_M"/>
    <property type="match status" value="1"/>
</dbReference>
<feature type="domain" description="ACT" evidence="7">
    <location>
        <begin position="15"/>
        <end position="89"/>
    </location>
</feature>
<evidence type="ECO:0000256" key="5">
    <source>
        <dbReference type="ARBA" id="ARBA00023002"/>
    </source>
</evidence>
<dbReference type="AlphaFoldDB" id="A0A381PWZ6"/>
<organism evidence="8">
    <name type="scientific">marine metagenome</name>
    <dbReference type="NCBI Taxonomy" id="408172"/>
    <lineage>
        <taxon>unclassified sequences</taxon>
        <taxon>metagenomes</taxon>
        <taxon>ecological metagenomes</taxon>
    </lineage>
</organism>
<dbReference type="SMART" id="SM00919">
    <property type="entry name" value="Malic_M"/>
    <property type="match status" value="1"/>
</dbReference>